<name>I3C0S8_9FLAO</name>
<sequence>MENTQPTTGKFAIRFGLILGGIGIIFSLMLYFMDMQYDQGMGKQIVSTVFLVAIIALAIFQFKKANGGYLTLGEALKTGIGTALIGAVITVIYLLLYVNVIDPDFSTKIADIARAGMIENNPELTQEQIDTAVEMQQKFFWVTYPIIFIFNIFIGFIVSLITGLILKKSENEM</sequence>
<reference evidence="2 3" key="1">
    <citation type="submission" date="2012-02" db="EMBL/GenBank/DDBJ databases">
        <title>Improved High-Quality Draft genome of Joostella marina DSM 19592.</title>
        <authorList>
            <consortium name="US DOE Joint Genome Institute (JGI-PGF)"/>
            <person name="Lucas S."/>
            <person name="Copeland A."/>
            <person name="Lapidus A."/>
            <person name="Bruce D."/>
            <person name="Goodwin L."/>
            <person name="Pitluck S."/>
            <person name="Peters L."/>
            <person name="Chertkov O."/>
            <person name="Ovchinnikova G."/>
            <person name="Kyrpides N."/>
            <person name="Mavromatis K."/>
            <person name="Detter J.C."/>
            <person name="Han C."/>
            <person name="Land M."/>
            <person name="Hauser L."/>
            <person name="Markowitz V."/>
            <person name="Cheng J.-F."/>
            <person name="Hugenholtz P."/>
            <person name="Woyke T."/>
            <person name="Wu D."/>
            <person name="Tindall B."/>
            <person name="Brambilla E."/>
            <person name="Klenk H.-P."/>
            <person name="Eisen J.A."/>
        </authorList>
    </citation>
    <scope>NUCLEOTIDE SEQUENCE [LARGE SCALE GENOMIC DNA]</scope>
    <source>
        <strain evidence="2 3">DSM 19592</strain>
    </source>
</reference>
<accession>I3C0S8</accession>
<dbReference type="EMBL" id="JH651380">
    <property type="protein sequence ID" value="EIJ37221.1"/>
    <property type="molecule type" value="Genomic_DNA"/>
</dbReference>
<gene>
    <name evidence="2" type="ORF">JoomaDRAFT_0161</name>
</gene>
<protein>
    <recommendedName>
        <fullName evidence="4">DUF4199 domain-containing protein</fullName>
    </recommendedName>
</protein>
<feature type="transmembrane region" description="Helical" evidence="1">
    <location>
        <begin position="144"/>
        <end position="166"/>
    </location>
</feature>
<proteinExistence type="predicted"/>
<evidence type="ECO:0000313" key="3">
    <source>
        <dbReference type="Proteomes" id="UP000004690"/>
    </source>
</evidence>
<dbReference type="InterPro" id="IPR025250">
    <property type="entry name" value="DUF4199"/>
</dbReference>
<keyword evidence="1" id="KW-0812">Transmembrane</keyword>
<dbReference type="AlphaFoldDB" id="I3C0S8"/>
<dbReference type="eggNOG" id="ENOG5031WK9">
    <property type="taxonomic scope" value="Bacteria"/>
</dbReference>
<feature type="transmembrane region" description="Helical" evidence="1">
    <location>
        <begin position="45"/>
        <end position="63"/>
    </location>
</feature>
<feature type="transmembrane region" description="Helical" evidence="1">
    <location>
        <begin position="75"/>
        <end position="98"/>
    </location>
</feature>
<evidence type="ECO:0008006" key="4">
    <source>
        <dbReference type="Google" id="ProtNLM"/>
    </source>
</evidence>
<dbReference type="OrthoDB" id="1122768at2"/>
<dbReference type="HOGENOM" id="CLU_124415_0_0_10"/>
<keyword evidence="3" id="KW-1185">Reference proteome</keyword>
<evidence type="ECO:0000256" key="1">
    <source>
        <dbReference type="SAM" id="Phobius"/>
    </source>
</evidence>
<dbReference type="Pfam" id="PF13858">
    <property type="entry name" value="DUF4199"/>
    <property type="match status" value="1"/>
</dbReference>
<evidence type="ECO:0000313" key="2">
    <source>
        <dbReference type="EMBL" id="EIJ37221.1"/>
    </source>
</evidence>
<keyword evidence="1" id="KW-1133">Transmembrane helix</keyword>
<dbReference type="STRING" id="926559.JoomaDRAFT_0161"/>
<dbReference type="Proteomes" id="UP000004690">
    <property type="component" value="Unassembled WGS sequence"/>
</dbReference>
<dbReference type="RefSeq" id="WP_008615978.1">
    <property type="nucleotide sequence ID" value="NZ_JH651380.1"/>
</dbReference>
<organism evidence="2 3">
    <name type="scientific">Galbibacter orientalis DSM 19592</name>
    <dbReference type="NCBI Taxonomy" id="926559"/>
    <lineage>
        <taxon>Bacteria</taxon>
        <taxon>Pseudomonadati</taxon>
        <taxon>Bacteroidota</taxon>
        <taxon>Flavobacteriia</taxon>
        <taxon>Flavobacteriales</taxon>
        <taxon>Flavobacteriaceae</taxon>
        <taxon>Galbibacter</taxon>
    </lineage>
</organism>
<keyword evidence="1" id="KW-0472">Membrane</keyword>
<feature type="transmembrane region" description="Helical" evidence="1">
    <location>
        <begin position="12"/>
        <end position="33"/>
    </location>
</feature>